<evidence type="ECO:0000256" key="5">
    <source>
        <dbReference type="ARBA" id="ARBA00022764"/>
    </source>
</evidence>
<proteinExistence type="inferred from homology"/>
<evidence type="ECO:0000313" key="8">
    <source>
        <dbReference type="Proteomes" id="UP000185109"/>
    </source>
</evidence>
<dbReference type="InterPro" id="IPR050490">
    <property type="entry name" value="Bact_solute-bd_prot1"/>
</dbReference>
<feature type="chain" id="PRO_5009862695" evidence="6">
    <location>
        <begin position="24"/>
        <end position="421"/>
    </location>
</feature>
<sequence>MKYRLMAAVSAVGMISTLNLATAAELSFAANSTGKNLEFFRKQFAVFEEKTGHKVNIVSMPSSSSEQFSQYRLWLAAGNKDVDVYQTDVIWAPQLADQFVDLKEAAKDVVEQFFPSIIASQTVNDRLVALPMYTDAPALYYRRDLLEKYGKQSPKTWDELAGTAKEIQEKERAAGQKDMWGFVFQGNSYEGLTCNALEWVKSSGGGQIVEPDGTISINNEKAAAAIDRAKGWVGTISPPGVLAYQEEESRGVWQTGNAVFMRNWPYAYSLGNGADSAVKGKFEVTTLPVAALGDKPSSALGGWNLAVSKYSDEQQAAIELVKFLASKDVQKARAIELSNLPTLVALYDDKDVAAAQPFMPEWKPIFQDAVPRPSATAKVKYNEVSSRFWTAVHNTLSGNGTAAENLELLEADLTTLKGDSW</sequence>
<dbReference type="PANTHER" id="PTHR43649">
    <property type="entry name" value="ARABINOSE-BINDING PROTEIN-RELATED"/>
    <property type="match status" value="1"/>
</dbReference>
<evidence type="ECO:0000256" key="6">
    <source>
        <dbReference type="SAM" id="SignalP"/>
    </source>
</evidence>
<evidence type="ECO:0000256" key="2">
    <source>
        <dbReference type="ARBA" id="ARBA00008520"/>
    </source>
</evidence>
<dbReference type="EMBL" id="CP017244">
    <property type="protein sequence ID" value="APO79188.1"/>
    <property type="molecule type" value="Genomic_DNA"/>
</dbReference>
<dbReference type="Pfam" id="PF01547">
    <property type="entry name" value="SBP_bac_1"/>
    <property type="match status" value="1"/>
</dbReference>
<keyword evidence="7" id="KW-0614">Plasmid</keyword>
<keyword evidence="4 6" id="KW-0732">Signal</keyword>
<dbReference type="CDD" id="cd14750">
    <property type="entry name" value="PBP2_TMBP"/>
    <property type="match status" value="1"/>
</dbReference>
<dbReference type="AlphaFoldDB" id="A0A1L5PG66"/>
<gene>
    <name evidence="7" type="primary">thuE</name>
    <name evidence="7" type="ORF">AM571_PC01456</name>
</gene>
<name>A0A1L5PG66_RHIET</name>
<geneLocation type="plasmid" evidence="8">
    <name>prsp8c3c</name>
</geneLocation>
<evidence type="ECO:0000313" key="7">
    <source>
        <dbReference type="EMBL" id="APO79188.1"/>
    </source>
</evidence>
<dbReference type="PANTHER" id="PTHR43649:SF34">
    <property type="entry name" value="ABC TRANSPORTER PERIPLASMIC-BINDING PROTEIN YCJN-RELATED"/>
    <property type="match status" value="1"/>
</dbReference>
<evidence type="ECO:0000256" key="4">
    <source>
        <dbReference type="ARBA" id="ARBA00022729"/>
    </source>
</evidence>
<dbReference type="GO" id="GO:0042597">
    <property type="term" value="C:periplasmic space"/>
    <property type="evidence" value="ECO:0007669"/>
    <property type="project" value="UniProtKB-SubCell"/>
</dbReference>
<keyword evidence="5" id="KW-0574">Periplasm</keyword>
<comment type="subcellular location">
    <subcellularLocation>
        <location evidence="1">Periplasm</location>
    </subcellularLocation>
</comment>
<accession>A0A1L5PG66</accession>
<dbReference type="Gene3D" id="3.40.190.10">
    <property type="entry name" value="Periplasmic binding protein-like II"/>
    <property type="match status" value="2"/>
</dbReference>
<reference evidence="7 8" key="1">
    <citation type="submission" date="2016-09" db="EMBL/GenBank/DDBJ databases">
        <title>The complete genome sequences of Rhizobium gallicum, symbiovars gallicum and phaseoli, symbionts associated to common bean (Phaseolus vulgaris).</title>
        <authorList>
            <person name="Bustos P."/>
            <person name="Santamaria R.I."/>
            <person name="Perez-Carrascal O.M."/>
            <person name="Juarez S."/>
            <person name="Lozano L."/>
            <person name="Martinez-Flores I."/>
            <person name="Martinez-Romero E."/>
            <person name="Cevallos M."/>
            <person name="Romero D."/>
            <person name="Davila G."/>
            <person name="Gonzalez V."/>
        </authorList>
    </citation>
    <scope>NUCLEOTIDE SEQUENCE [LARGE SCALE GENOMIC DNA]</scope>
    <source>
        <strain evidence="7 8">8C-3</strain>
        <plasmid evidence="8">Plasmid prsp8c3c</plasmid>
    </source>
</reference>
<protein>
    <submittedName>
        <fullName evidence="7">Trehalose/maltose ABC transporter substrate-binding protein</fullName>
    </submittedName>
</protein>
<dbReference type="InterPro" id="IPR006059">
    <property type="entry name" value="SBP"/>
</dbReference>
<keyword evidence="3" id="KW-0813">Transport</keyword>
<feature type="signal peptide" evidence="6">
    <location>
        <begin position="1"/>
        <end position="23"/>
    </location>
</feature>
<evidence type="ECO:0000256" key="1">
    <source>
        <dbReference type="ARBA" id="ARBA00004418"/>
    </source>
</evidence>
<comment type="similarity">
    <text evidence="2">Belongs to the bacterial solute-binding protein 1 family.</text>
</comment>
<dbReference type="Proteomes" id="UP000185109">
    <property type="component" value="Plasmid pRsp8C3c"/>
</dbReference>
<organism evidence="7 8">
    <name type="scientific">Rhizobium etli 8C-3</name>
    <dbReference type="NCBI Taxonomy" id="538025"/>
    <lineage>
        <taxon>Bacteria</taxon>
        <taxon>Pseudomonadati</taxon>
        <taxon>Pseudomonadota</taxon>
        <taxon>Alphaproteobacteria</taxon>
        <taxon>Hyphomicrobiales</taxon>
        <taxon>Rhizobiaceae</taxon>
        <taxon>Rhizobium/Agrobacterium group</taxon>
        <taxon>Rhizobium</taxon>
    </lineage>
</organism>
<dbReference type="SUPFAM" id="SSF53850">
    <property type="entry name" value="Periplasmic binding protein-like II"/>
    <property type="match status" value="1"/>
</dbReference>
<evidence type="ECO:0000256" key="3">
    <source>
        <dbReference type="ARBA" id="ARBA00022448"/>
    </source>
</evidence>